<evidence type="ECO:0000256" key="2">
    <source>
        <dbReference type="SAM" id="Phobius"/>
    </source>
</evidence>
<gene>
    <name evidence="3" type="ORF">COU18_01840</name>
</gene>
<evidence type="ECO:0000256" key="1">
    <source>
        <dbReference type="SAM" id="Coils"/>
    </source>
</evidence>
<dbReference type="AlphaFoldDB" id="A0A2H0UCK3"/>
<reference evidence="4" key="1">
    <citation type="submission" date="2017-09" db="EMBL/GenBank/DDBJ databases">
        <title>Depth-based differentiation of microbial function through sediment-hosted aquifers and enrichment of novel symbionts in the deep terrestrial subsurface.</title>
        <authorList>
            <person name="Probst A.J."/>
            <person name="Ladd B."/>
            <person name="Jarett J.K."/>
            <person name="Geller-Mcgrath D.E."/>
            <person name="Sieber C.M.K."/>
            <person name="Emerson J.B."/>
            <person name="Anantharaman K."/>
            <person name="Thomas B.C."/>
            <person name="Malmstrom R."/>
            <person name="Stieglmeier M."/>
            <person name="Klingl A."/>
            <person name="Woyke T."/>
            <person name="Ryan C.M."/>
            <person name="Banfield J.F."/>
        </authorList>
    </citation>
    <scope>NUCLEOTIDE SEQUENCE [LARGE SCALE GENOMIC DNA]</scope>
</reference>
<comment type="caution">
    <text evidence="3">The sequence shown here is derived from an EMBL/GenBank/DDBJ whole genome shotgun (WGS) entry which is preliminary data.</text>
</comment>
<keyword evidence="2" id="KW-0812">Transmembrane</keyword>
<feature type="transmembrane region" description="Helical" evidence="2">
    <location>
        <begin position="71"/>
        <end position="91"/>
    </location>
</feature>
<dbReference type="EMBL" id="PFBK01000003">
    <property type="protein sequence ID" value="PIR84122.1"/>
    <property type="molecule type" value="Genomic_DNA"/>
</dbReference>
<name>A0A2H0UCK3_9BACT</name>
<evidence type="ECO:0000313" key="4">
    <source>
        <dbReference type="Proteomes" id="UP000231192"/>
    </source>
</evidence>
<dbReference type="Proteomes" id="UP000231192">
    <property type="component" value="Unassembled WGS sequence"/>
</dbReference>
<accession>A0A2H0UCK3</accession>
<feature type="coiled-coil region" evidence="1">
    <location>
        <begin position="1"/>
        <end position="31"/>
    </location>
</feature>
<keyword evidence="2" id="KW-0472">Membrane</keyword>
<organism evidence="3 4">
    <name type="scientific">Candidatus Kaiserbacteria bacterium CG10_big_fil_rev_8_21_14_0_10_51_14</name>
    <dbReference type="NCBI Taxonomy" id="1974610"/>
    <lineage>
        <taxon>Bacteria</taxon>
        <taxon>Candidatus Kaiseribacteriota</taxon>
    </lineage>
</organism>
<keyword evidence="2" id="KW-1133">Transmembrane helix</keyword>
<evidence type="ECO:0000313" key="3">
    <source>
        <dbReference type="EMBL" id="PIR84122.1"/>
    </source>
</evidence>
<feature type="transmembrane region" description="Helical" evidence="2">
    <location>
        <begin position="38"/>
        <end position="59"/>
    </location>
</feature>
<keyword evidence="1" id="KW-0175">Coiled coil</keyword>
<protein>
    <submittedName>
        <fullName evidence="3">Uncharacterized protein</fullName>
    </submittedName>
</protein>
<sequence>MPEQSQDNKALQDILKELKELNSSNKRQEERGNDSHEMAIAAGMFATLALIATLGQFFLSLFSTDDSIPRLMGYTMTAILLVSLFYVARVLRKMRRK</sequence>
<proteinExistence type="predicted"/>